<accession>A0A1H7AUB3</accession>
<proteinExistence type="inferred from homology"/>
<keyword evidence="4 12" id="KW-0436">Ligase</keyword>
<evidence type="ECO:0000256" key="5">
    <source>
        <dbReference type="ARBA" id="ARBA00022741"/>
    </source>
</evidence>
<dbReference type="GO" id="GO:0006438">
    <property type="term" value="P:valyl-tRNA aminoacylation"/>
    <property type="evidence" value="ECO:0007669"/>
    <property type="project" value="UniProtKB-UniRule"/>
</dbReference>
<keyword evidence="8 12" id="KW-0175">Coiled coil</keyword>
<dbReference type="SUPFAM" id="SSF47323">
    <property type="entry name" value="Anticodon-binding domain of a subclass of class I aminoacyl-tRNA synthetases"/>
    <property type="match status" value="1"/>
</dbReference>
<evidence type="ECO:0000259" key="15">
    <source>
        <dbReference type="Pfam" id="PF10458"/>
    </source>
</evidence>
<keyword evidence="6 12" id="KW-0067">ATP-binding</keyword>
<dbReference type="Gene3D" id="3.90.740.10">
    <property type="entry name" value="Valyl/Leucyl/Isoleucyl-tRNA synthetase, editing domain"/>
    <property type="match status" value="1"/>
</dbReference>
<dbReference type="NCBIfam" id="TIGR00422">
    <property type="entry name" value="valS"/>
    <property type="match status" value="1"/>
</dbReference>
<evidence type="ECO:0000259" key="13">
    <source>
        <dbReference type="Pfam" id="PF00133"/>
    </source>
</evidence>
<dbReference type="OrthoDB" id="9810365at2"/>
<dbReference type="Pfam" id="PF08264">
    <property type="entry name" value="Anticodon_1"/>
    <property type="match status" value="1"/>
</dbReference>
<evidence type="ECO:0000256" key="11">
    <source>
        <dbReference type="ARBA" id="ARBA00060830"/>
    </source>
</evidence>
<dbReference type="FunFam" id="1.10.287.380:FF:000001">
    <property type="entry name" value="Valine--tRNA ligase"/>
    <property type="match status" value="1"/>
</dbReference>
<dbReference type="Gene3D" id="1.10.730.10">
    <property type="entry name" value="Isoleucyl-tRNA Synthetase, Domain 1"/>
    <property type="match status" value="1"/>
</dbReference>
<keyword evidence="17" id="KW-1185">Reference proteome</keyword>
<comment type="similarity">
    <text evidence="11 12">Belongs to the class-I aminoacyl-tRNA synthetase family. ValS type 1 subfamily.</text>
</comment>
<feature type="domain" description="Valyl-tRNA synthetase tRNA-binding arm" evidence="15">
    <location>
        <begin position="810"/>
        <end position="875"/>
    </location>
</feature>
<evidence type="ECO:0000256" key="4">
    <source>
        <dbReference type="ARBA" id="ARBA00022598"/>
    </source>
</evidence>
<evidence type="ECO:0000313" key="17">
    <source>
        <dbReference type="Proteomes" id="UP000199403"/>
    </source>
</evidence>
<dbReference type="Gene3D" id="3.40.50.620">
    <property type="entry name" value="HUPs"/>
    <property type="match status" value="2"/>
</dbReference>
<dbReference type="InterPro" id="IPR002300">
    <property type="entry name" value="aa-tRNA-synth_Ia"/>
</dbReference>
<dbReference type="InterPro" id="IPR019499">
    <property type="entry name" value="Val-tRNA_synth_tRNA-bd"/>
</dbReference>
<evidence type="ECO:0000256" key="2">
    <source>
        <dbReference type="ARBA" id="ARBA00011245"/>
    </source>
</evidence>
<dbReference type="Proteomes" id="UP000199403">
    <property type="component" value="Unassembled WGS sequence"/>
</dbReference>
<dbReference type="InterPro" id="IPR033705">
    <property type="entry name" value="Anticodon_Ia_Val"/>
</dbReference>
<feature type="binding site" evidence="12">
    <location>
        <position position="538"/>
    </location>
    <ligand>
        <name>ATP</name>
        <dbReference type="ChEBI" id="CHEBI:30616"/>
    </ligand>
</feature>
<dbReference type="FunFam" id="3.90.740.10:FF:000010">
    <property type="entry name" value="Valine--tRNA ligase"/>
    <property type="match status" value="1"/>
</dbReference>
<dbReference type="Gene3D" id="1.10.287.380">
    <property type="entry name" value="Valyl-tRNA synthetase, C-terminal domain"/>
    <property type="match status" value="1"/>
</dbReference>
<comment type="catalytic activity">
    <reaction evidence="10 12">
        <text>tRNA(Val) + L-valine + ATP = L-valyl-tRNA(Val) + AMP + diphosphate</text>
        <dbReference type="Rhea" id="RHEA:10704"/>
        <dbReference type="Rhea" id="RHEA-COMP:9672"/>
        <dbReference type="Rhea" id="RHEA-COMP:9708"/>
        <dbReference type="ChEBI" id="CHEBI:30616"/>
        <dbReference type="ChEBI" id="CHEBI:33019"/>
        <dbReference type="ChEBI" id="CHEBI:57762"/>
        <dbReference type="ChEBI" id="CHEBI:78442"/>
        <dbReference type="ChEBI" id="CHEBI:78537"/>
        <dbReference type="ChEBI" id="CHEBI:456215"/>
        <dbReference type="EC" id="6.1.1.9"/>
    </reaction>
</comment>
<dbReference type="InterPro" id="IPR010978">
    <property type="entry name" value="tRNA-bd_arm"/>
</dbReference>
<dbReference type="InterPro" id="IPR013155">
    <property type="entry name" value="M/V/L/I-tRNA-synth_anticd-bd"/>
</dbReference>
<protein>
    <recommendedName>
        <fullName evidence="12">Valine--tRNA ligase</fullName>
        <ecNumber evidence="12">6.1.1.9</ecNumber>
    </recommendedName>
    <alternativeName>
        <fullName evidence="12">Valyl-tRNA synthetase</fullName>
        <shortName evidence="12">ValRS</shortName>
    </alternativeName>
</protein>
<evidence type="ECO:0000256" key="8">
    <source>
        <dbReference type="ARBA" id="ARBA00023054"/>
    </source>
</evidence>
<dbReference type="FunFam" id="3.40.50.620:FF:000032">
    <property type="entry name" value="Valine--tRNA ligase"/>
    <property type="match status" value="1"/>
</dbReference>
<dbReference type="PANTHER" id="PTHR11946">
    <property type="entry name" value="VALYL-TRNA SYNTHETASES"/>
    <property type="match status" value="1"/>
</dbReference>
<evidence type="ECO:0000256" key="6">
    <source>
        <dbReference type="ARBA" id="ARBA00022840"/>
    </source>
</evidence>
<dbReference type="InterPro" id="IPR009008">
    <property type="entry name" value="Val/Leu/Ile-tRNA-synth_edit"/>
</dbReference>
<name>A0A1H7AUB3_9BACT</name>
<feature type="domain" description="Aminoacyl-tRNA synthetase class Ia" evidence="13">
    <location>
        <begin position="16"/>
        <end position="573"/>
    </location>
</feature>
<gene>
    <name evidence="12" type="primary">valS</name>
    <name evidence="16" type="ORF">SAMN05192553_10814</name>
</gene>
<keyword evidence="5 12" id="KW-0547">Nucleotide-binding</keyword>
<evidence type="ECO:0000256" key="3">
    <source>
        <dbReference type="ARBA" id="ARBA00022490"/>
    </source>
</evidence>
<dbReference type="EC" id="6.1.1.9" evidence="12"/>
<dbReference type="GO" id="GO:0002161">
    <property type="term" value="F:aminoacyl-tRNA deacylase activity"/>
    <property type="evidence" value="ECO:0007669"/>
    <property type="project" value="InterPro"/>
</dbReference>
<sequence>MALPTKYNSQIAESNWYRYWMEHGMFHSEPDDDKEAYSIVIPPPNVTGVLHMGHMLNNTIQDILVRKARMEGKNACWVPGTDHASIATEAKVVAMLKEKGIEKKSISREAFLEHAWEWKEKYGGIILEQLKKLGASCDWERTRFTMDASLSEAVTNVFVDLHRKGKIYRGIRMVNWDPKGKTALSDDEVVYKEVPSALYHIAYAIEGSEESLTIATTRPETIMADVAICVHPEDPRYRHLKGKKALIPLINRPIPIIEDEYVDREFGTGCLKITPAHDINDYEIGLRHQLEVIDILNDDGTLNEKATILVGEDRFVARKKIAALLSEAGQLSKQEAYTSNVGHSERTDAVIEPRLSMQWFLKMEEITQPALRAVMDDAVRLFPPKFKNMYKSWMENVRDWCISRQLWWGHRIPAYYLPNGSYVVANSAAEALDLARTEFDETYTEQDLKQDEDVLDTWFSSWLWPISVFDPAFFKSGKKNRDLAYYYPTNDLVTAPEILFFWVARMIIAGYEYTGEKPFRNVYLTGIVRDKLGRKMSKSLGNSPDPLALIETYGADGVRTGMLFSSPAGNDLPFDEKLVEQGRNFCNKIWNAYRLIEGWEVIPGRNLANETAIAWFESRFNQSLAELTDHFEKFRISDALMTAYKLVWDDFCSWYLEMIKPAYQTPIDAHTKDRTLAYFEQLLKILHPFMPFITEELWQQIGERKDGEALMLSAWPKQNAFDEGIVAEAQHIFELVSQIRNTRAARGMSPKLPVALFVKTSNEGVYGRFEEVIQKLANVSSLTFGETTGNALTFVVKADEFFIPIEEEIDLEQEKENLLKELEYTKGFLTSVSKKLANEKFVSNAPAQVVEKEKKKMEDAQSKLNALEESLKKLQH</sequence>
<feature type="domain" description="Methionyl/Valyl/Leucyl/Isoleucyl-tRNA synthetase anticodon-binding" evidence="14">
    <location>
        <begin position="615"/>
        <end position="755"/>
    </location>
</feature>
<dbReference type="EMBL" id="FNZH01000008">
    <property type="protein sequence ID" value="SEJ67467.1"/>
    <property type="molecule type" value="Genomic_DNA"/>
</dbReference>
<evidence type="ECO:0000256" key="9">
    <source>
        <dbReference type="ARBA" id="ARBA00023146"/>
    </source>
</evidence>
<feature type="short sequence motif" description="'HIGH' region" evidence="12">
    <location>
        <begin position="44"/>
        <end position="54"/>
    </location>
</feature>
<dbReference type="Pfam" id="PF10458">
    <property type="entry name" value="Val_tRNA-synt_C"/>
    <property type="match status" value="1"/>
</dbReference>
<evidence type="ECO:0000256" key="10">
    <source>
        <dbReference type="ARBA" id="ARBA00047552"/>
    </source>
</evidence>
<dbReference type="Pfam" id="PF00133">
    <property type="entry name" value="tRNA-synt_1"/>
    <property type="match status" value="1"/>
</dbReference>
<dbReference type="CDD" id="cd00817">
    <property type="entry name" value="ValRS_core"/>
    <property type="match status" value="1"/>
</dbReference>
<reference evidence="17" key="1">
    <citation type="submission" date="2016-10" db="EMBL/GenBank/DDBJ databases">
        <authorList>
            <person name="Varghese N."/>
            <person name="Submissions S."/>
        </authorList>
    </citation>
    <scope>NUCLEOTIDE SEQUENCE [LARGE SCALE GENOMIC DNA]</scope>
    <source>
        <strain evidence="17">IBRC-M 10761</strain>
    </source>
</reference>
<dbReference type="InterPro" id="IPR002303">
    <property type="entry name" value="Valyl-tRNA_ligase"/>
</dbReference>
<evidence type="ECO:0000256" key="7">
    <source>
        <dbReference type="ARBA" id="ARBA00022917"/>
    </source>
</evidence>
<dbReference type="RefSeq" id="WP_092177693.1">
    <property type="nucleotide sequence ID" value="NZ_FNZH01000008.1"/>
</dbReference>
<dbReference type="GO" id="GO:0004832">
    <property type="term" value="F:valine-tRNA ligase activity"/>
    <property type="evidence" value="ECO:0007669"/>
    <property type="project" value="UniProtKB-UniRule"/>
</dbReference>
<comment type="subunit">
    <text evidence="2 12">Monomer.</text>
</comment>
<keyword evidence="7 12" id="KW-0648">Protein biosynthesis</keyword>
<dbReference type="AlphaFoldDB" id="A0A1H7AUB3"/>
<dbReference type="PANTHER" id="PTHR11946:SF109">
    <property type="entry name" value="VALINE--TRNA LIGASE"/>
    <property type="match status" value="1"/>
</dbReference>
<dbReference type="InterPro" id="IPR014729">
    <property type="entry name" value="Rossmann-like_a/b/a_fold"/>
</dbReference>
<dbReference type="SUPFAM" id="SSF46589">
    <property type="entry name" value="tRNA-binding arm"/>
    <property type="match status" value="1"/>
</dbReference>
<dbReference type="PRINTS" id="PR00986">
    <property type="entry name" value="TRNASYNTHVAL"/>
</dbReference>
<comment type="domain">
    <text evidence="12">ValRS has two distinct active sites: one for aminoacylation and one for editing. The misactivated threonine is translocated from the active site to the editing site.</text>
</comment>
<dbReference type="GO" id="GO:0005524">
    <property type="term" value="F:ATP binding"/>
    <property type="evidence" value="ECO:0007669"/>
    <property type="project" value="UniProtKB-UniRule"/>
</dbReference>
<evidence type="ECO:0000256" key="12">
    <source>
        <dbReference type="HAMAP-Rule" id="MF_02004"/>
    </source>
</evidence>
<dbReference type="STRING" id="1416801.SAMN05192553_10814"/>
<dbReference type="PROSITE" id="PS00178">
    <property type="entry name" value="AA_TRNA_LIGASE_I"/>
    <property type="match status" value="1"/>
</dbReference>
<dbReference type="GO" id="GO:0005829">
    <property type="term" value="C:cytosol"/>
    <property type="evidence" value="ECO:0007669"/>
    <property type="project" value="TreeGrafter"/>
</dbReference>
<comment type="subcellular location">
    <subcellularLocation>
        <location evidence="1 12">Cytoplasm</location>
    </subcellularLocation>
</comment>
<dbReference type="CDD" id="cd07962">
    <property type="entry name" value="Anticodon_Ia_Val"/>
    <property type="match status" value="1"/>
</dbReference>
<comment type="function">
    <text evidence="12">Catalyzes the attachment of valine to tRNA(Val). As ValRS can inadvertently accommodate and process structurally similar amino acids such as threonine, to avoid such errors, it has a 'posttransfer' editing activity that hydrolyzes mischarged Thr-tRNA(Val) in a tRNA-dependent manner.</text>
</comment>
<dbReference type="InterPro" id="IPR001412">
    <property type="entry name" value="aa-tRNA-synth_I_CS"/>
</dbReference>
<dbReference type="InterPro" id="IPR037118">
    <property type="entry name" value="Val-tRNA_synth_C_sf"/>
</dbReference>
<organism evidence="16 17">
    <name type="scientific">Cyclobacterium xiamenense</name>
    <dbReference type="NCBI Taxonomy" id="1297121"/>
    <lineage>
        <taxon>Bacteria</taxon>
        <taxon>Pseudomonadati</taxon>
        <taxon>Bacteroidota</taxon>
        <taxon>Cytophagia</taxon>
        <taxon>Cytophagales</taxon>
        <taxon>Cyclobacteriaceae</taxon>
        <taxon>Cyclobacterium</taxon>
    </lineage>
</organism>
<keyword evidence="9 12" id="KW-0030">Aminoacyl-tRNA synthetase</keyword>
<dbReference type="NCBIfam" id="NF004349">
    <property type="entry name" value="PRK05729.1"/>
    <property type="match status" value="1"/>
</dbReference>
<dbReference type="SUPFAM" id="SSF50677">
    <property type="entry name" value="ValRS/IleRS/LeuRS editing domain"/>
    <property type="match status" value="1"/>
</dbReference>
<comment type="domain">
    <text evidence="12">The C-terminal coiled-coil domain is crucial for aminoacylation activity.</text>
</comment>
<keyword evidence="3 12" id="KW-0963">Cytoplasm</keyword>
<dbReference type="SUPFAM" id="SSF52374">
    <property type="entry name" value="Nucleotidylyl transferase"/>
    <property type="match status" value="1"/>
</dbReference>
<evidence type="ECO:0000259" key="14">
    <source>
        <dbReference type="Pfam" id="PF08264"/>
    </source>
</evidence>
<evidence type="ECO:0000313" key="16">
    <source>
        <dbReference type="EMBL" id="SEJ67467.1"/>
    </source>
</evidence>
<dbReference type="InterPro" id="IPR009080">
    <property type="entry name" value="tRNAsynth_Ia_anticodon-bd"/>
</dbReference>
<feature type="short sequence motif" description="'KMSKS' region" evidence="12">
    <location>
        <begin position="535"/>
        <end position="539"/>
    </location>
</feature>
<dbReference type="HAMAP" id="MF_02004">
    <property type="entry name" value="Val_tRNA_synth_type1"/>
    <property type="match status" value="1"/>
</dbReference>
<evidence type="ECO:0000256" key="1">
    <source>
        <dbReference type="ARBA" id="ARBA00004496"/>
    </source>
</evidence>